<organism evidence="2 3">
    <name type="scientific">Candidatus Korobacter versatilis</name>
    <dbReference type="NCBI Taxonomy" id="658062"/>
    <lineage>
        <taxon>Bacteria</taxon>
        <taxon>Pseudomonadati</taxon>
        <taxon>Acidobacteriota</taxon>
        <taxon>Terriglobia</taxon>
        <taxon>Terriglobales</taxon>
        <taxon>Candidatus Korobacteraceae</taxon>
        <taxon>Candidatus Korobacter</taxon>
    </lineage>
</organism>
<feature type="compositionally biased region" description="Basic and acidic residues" evidence="1">
    <location>
        <begin position="15"/>
        <end position="25"/>
    </location>
</feature>
<evidence type="ECO:0000256" key="1">
    <source>
        <dbReference type="SAM" id="MobiDB-lite"/>
    </source>
</evidence>
<comment type="caution">
    <text evidence="2">The sequence shown here is derived from an EMBL/GenBank/DDBJ whole genome shotgun (WGS) entry which is preliminary data.</text>
</comment>
<dbReference type="Proteomes" id="UP000779809">
    <property type="component" value="Unassembled WGS sequence"/>
</dbReference>
<name>A0A932A8D6_9BACT</name>
<feature type="compositionally biased region" description="Basic residues" evidence="1">
    <location>
        <begin position="1"/>
        <end position="13"/>
    </location>
</feature>
<protein>
    <submittedName>
        <fullName evidence="2">Uncharacterized protein</fullName>
    </submittedName>
</protein>
<dbReference type="Pfam" id="PF20106">
    <property type="entry name" value="DUF6496"/>
    <property type="match status" value="1"/>
</dbReference>
<feature type="region of interest" description="Disordered" evidence="1">
    <location>
        <begin position="1"/>
        <end position="39"/>
    </location>
</feature>
<evidence type="ECO:0000313" key="3">
    <source>
        <dbReference type="Proteomes" id="UP000779809"/>
    </source>
</evidence>
<accession>A0A932A8D6</accession>
<dbReference type="EMBL" id="JACPNR010000006">
    <property type="protein sequence ID" value="MBI2678046.1"/>
    <property type="molecule type" value="Genomic_DNA"/>
</dbReference>
<feature type="compositionally biased region" description="Basic residues" evidence="1">
    <location>
        <begin position="26"/>
        <end position="39"/>
    </location>
</feature>
<gene>
    <name evidence="2" type="ORF">HYX28_04645</name>
</gene>
<reference evidence="2" key="1">
    <citation type="submission" date="2020-07" db="EMBL/GenBank/DDBJ databases">
        <title>Huge and variable diversity of episymbiotic CPR bacteria and DPANN archaea in groundwater ecosystems.</title>
        <authorList>
            <person name="He C.Y."/>
            <person name="Keren R."/>
            <person name="Whittaker M."/>
            <person name="Farag I.F."/>
            <person name="Doudna J."/>
            <person name="Cate J.H.D."/>
            <person name="Banfield J.F."/>
        </authorList>
    </citation>
    <scope>NUCLEOTIDE SEQUENCE</scope>
    <source>
        <strain evidence="2">NC_groundwater_580_Pr5_B-0.1um_64_19</strain>
    </source>
</reference>
<sequence>MPRKKSGSRKYGKKASSEVRTEMRHFKQKKHGSLVKSRKQAIAIGLSKARQKGAKVPRKAA</sequence>
<dbReference type="InterPro" id="IPR045468">
    <property type="entry name" value="DUF6496"/>
</dbReference>
<dbReference type="AlphaFoldDB" id="A0A932A8D6"/>
<proteinExistence type="predicted"/>
<evidence type="ECO:0000313" key="2">
    <source>
        <dbReference type="EMBL" id="MBI2678046.1"/>
    </source>
</evidence>